<dbReference type="EMBL" id="UGQY01000006">
    <property type="protein sequence ID" value="SUA31518.1"/>
    <property type="molecule type" value="Genomic_DNA"/>
</dbReference>
<reference evidence="2 3" key="1">
    <citation type="submission" date="2018-06" db="EMBL/GenBank/DDBJ databases">
        <authorList>
            <consortium name="Pathogen Informatics"/>
            <person name="Doyle S."/>
        </authorList>
    </citation>
    <scope>NUCLEOTIDE SEQUENCE [LARGE SCALE GENOMIC DNA]</scope>
    <source>
        <strain evidence="2 3">NCTC1542</strain>
    </source>
</reference>
<organism evidence="2 3">
    <name type="scientific">Mycolicibacterium fortuitum</name>
    <name type="common">Mycobacterium fortuitum</name>
    <dbReference type="NCBI Taxonomy" id="1766"/>
    <lineage>
        <taxon>Bacteria</taxon>
        <taxon>Bacillati</taxon>
        <taxon>Actinomycetota</taxon>
        <taxon>Actinomycetes</taxon>
        <taxon>Mycobacteriales</taxon>
        <taxon>Mycobacteriaceae</taxon>
        <taxon>Mycolicibacterium</taxon>
    </lineage>
</organism>
<dbReference type="AlphaFoldDB" id="A0A378WD13"/>
<gene>
    <name evidence="2" type="ORF">NCTC1542_06873</name>
</gene>
<keyword evidence="1" id="KW-1133">Transmembrane helix</keyword>
<name>A0A378WD13_MYCFO</name>
<dbReference type="SUPFAM" id="SSF50998">
    <property type="entry name" value="Quinoprotein alcohol dehydrogenase-like"/>
    <property type="match status" value="1"/>
</dbReference>
<keyword evidence="1" id="KW-0812">Transmembrane</keyword>
<evidence type="ECO:0000313" key="2">
    <source>
        <dbReference type="EMBL" id="SUA31518.1"/>
    </source>
</evidence>
<feature type="transmembrane region" description="Helical" evidence="1">
    <location>
        <begin position="9"/>
        <end position="31"/>
    </location>
</feature>
<evidence type="ECO:0000313" key="3">
    <source>
        <dbReference type="Proteomes" id="UP000255389"/>
    </source>
</evidence>
<dbReference type="InterPro" id="IPR011047">
    <property type="entry name" value="Quinoprotein_ADH-like_sf"/>
</dbReference>
<keyword evidence="1" id="KW-0472">Membrane</keyword>
<proteinExistence type="predicted"/>
<accession>A0A378WD13</accession>
<sequence>MARTARTRAVLVTVIAVIALVVAAVAGLAVWKFTRSDGAQRSESTVGTPPELLVGIPTSTPQPSWVITLADLLSEPNLKQGLIPGSVGDRAFALVYPATVDPTKPAPARSWVYSYDARTGDVLFSPVELTGSVGGCYINGPDMLTCLGRQDPGVADSQPWAWVIDSHTGKLTYTGPTDIGPNADGNYVYKVGGYPVAAIFGSGWYGIGDKGQKSWFVPGTGLASDDSMWSPDVPAQRLVVGQGMNDGPYFLYRPSDGAVIADNLKARPWLYSGGYAIPSRTADDPDGTLTFYDESGKELSHSTLRRTLAAQPMTMHGEMLVVDIRDPKAPDEARWVVFDAAGKQITNVPSQGDPGKARVVIIGDKMYVSDTVGVENTEKENPWKQIDLTTGSILRTCADLNLRGYIASDGKTILSAASDDSGRVTVNATNASDCSNLWTLGDGVAISKVNTSLVEVTDTQINGVARAE</sequence>
<evidence type="ECO:0000256" key="1">
    <source>
        <dbReference type="SAM" id="Phobius"/>
    </source>
</evidence>
<protein>
    <submittedName>
        <fullName evidence="2">Uncharacterized protein</fullName>
    </submittedName>
</protein>
<dbReference type="Proteomes" id="UP000255389">
    <property type="component" value="Unassembled WGS sequence"/>
</dbReference>